<sequence length="245" mass="28467">MTPDLEDLAELDEDQYFFDRFLEDMGEKHVAWIDLMGVLDSLSNDQSMPGVYRGELLAVISKYIDFDRSDIFTIGDGVIIMTDDKEYLMNFLGALFSHYVHFNIARHGEWDIWLHRLIRAGVGTGDLYVIDMDEYEEVNWNGNPIPRTIDNTPFGPALIRALQAESGAPYSIHEHVTGGEPETIKWWNSQPISMEDRENILKMLNEYFNWFNSKDTYQYSPYESNHMMTSLRFFEVSNFEIDSGV</sequence>
<reference evidence="1 2" key="1">
    <citation type="submission" date="2016-10" db="EMBL/GenBank/DDBJ databases">
        <authorList>
            <person name="de Groot N.N."/>
        </authorList>
    </citation>
    <scope>NUCLEOTIDE SEQUENCE [LARGE SCALE GENOMIC DNA]</scope>
    <source>
        <strain evidence="2">EB21,IBRC-M 10013,KCTC 4048</strain>
    </source>
</reference>
<gene>
    <name evidence="1" type="ORF">SAMN05192554_13618</name>
</gene>
<dbReference type="Proteomes" id="UP000199370">
    <property type="component" value="Unassembled WGS sequence"/>
</dbReference>
<accession>A0A1H0BB37</accession>
<dbReference type="EMBL" id="FNIA01000036">
    <property type="protein sequence ID" value="SDN42827.1"/>
    <property type="molecule type" value="Genomic_DNA"/>
</dbReference>
<keyword evidence="2" id="KW-1185">Reference proteome</keyword>
<organism evidence="1 2">
    <name type="scientific">Haloarchaeobius iranensis</name>
    <dbReference type="NCBI Taxonomy" id="996166"/>
    <lineage>
        <taxon>Archaea</taxon>
        <taxon>Methanobacteriati</taxon>
        <taxon>Methanobacteriota</taxon>
        <taxon>Stenosarchaea group</taxon>
        <taxon>Halobacteria</taxon>
        <taxon>Halobacteriales</taxon>
        <taxon>Halorubellaceae</taxon>
        <taxon>Haloarchaeobius</taxon>
    </lineage>
</organism>
<proteinExistence type="predicted"/>
<evidence type="ECO:0000313" key="1">
    <source>
        <dbReference type="EMBL" id="SDN42827.1"/>
    </source>
</evidence>
<dbReference type="AlphaFoldDB" id="A0A1H0BB37"/>
<protein>
    <submittedName>
        <fullName evidence="1">Uncharacterized protein</fullName>
    </submittedName>
</protein>
<dbReference type="RefSeq" id="WP_139172406.1">
    <property type="nucleotide sequence ID" value="NZ_FNIA01000036.1"/>
</dbReference>
<evidence type="ECO:0000313" key="2">
    <source>
        <dbReference type="Proteomes" id="UP000199370"/>
    </source>
</evidence>
<name>A0A1H0BB37_9EURY</name>